<name>A0AAV6V3A4_9ARAC</name>
<evidence type="ECO:0000313" key="2">
    <source>
        <dbReference type="Proteomes" id="UP000827092"/>
    </source>
</evidence>
<gene>
    <name evidence="1" type="ORF">JTE90_012584</name>
</gene>
<proteinExistence type="predicted"/>
<evidence type="ECO:0000313" key="1">
    <source>
        <dbReference type="EMBL" id="KAG8190295.1"/>
    </source>
</evidence>
<dbReference type="AlphaFoldDB" id="A0AAV6V3A4"/>
<dbReference type="EMBL" id="JAFNEN010000187">
    <property type="protein sequence ID" value="KAG8190295.1"/>
    <property type="molecule type" value="Genomic_DNA"/>
</dbReference>
<dbReference type="Proteomes" id="UP000827092">
    <property type="component" value="Unassembled WGS sequence"/>
</dbReference>
<accession>A0AAV6V3A4</accession>
<reference evidence="1 2" key="1">
    <citation type="journal article" date="2022" name="Nat. Ecol. Evol.">
        <title>A masculinizing supergene underlies an exaggerated male reproductive morph in a spider.</title>
        <authorList>
            <person name="Hendrickx F."/>
            <person name="De Corte Z."/>
            <person name="Sonet G."/>
            <person name="Van Belleghem S.M."/>
            <person name="Kostlbacher S."/>
            <person name="Vangestel C."/>
        </authorList>
    </citation>
    <scope>NUCLEOTIDE SEQUENCE [LARGE SCALE GENOMIC DNA]</scope>
    <source>
        <strain evidence="1">W744_W776</strain>
    </source>
</reference>
<comment type="caution">
    <text evidence="1">The sequence shown here is derived from an EMBL/GenBank/DDBJ whole genome shotgun (WGS) entry which is preliminary data.</text>
</comment>
<protein>
    <submittedName>
        <fullName evidence="1">Uncharacterized protein</fullName>
    </submittedName>
</protein>
<sequence>MWNKLLPSISQIQVPPLNYRPGLLDHPAPVCCDTVSSLNKRISHAKLLTLVVQGGTSFYHPFHRYKFRHWTTDLVS</sequence>
<keyword evidence="2" id="KW-1185">Reference proteome</keyword>
<organism evidence="1 2">
    <name type="scientific">Oedothorax gibbosus</name>
    <dbReference type="NCBI Taxonomy" id="931172"/>
    <lineage>
        <taxon>Eukaryota</taxon>
        <taxon>Metazoa</taxon>
        <taxon>Ecdysozoa</taxon>
        <taxon>Arthropoda</taxon>
        <taxon>Chelicerata</taxon>
        <taxon>Arachnida</taxon>
        <taxon>Araneae</taxon>
        <taxon>Araneomorphae</taxon>
        <taxon>Entelegynae</taxon>
        <taxon>Araneoidea</taxon>
        <taxon>Linyphiidae</taxon>
        <taxon>Erigoninae</taxon>
        <taxon>Oedothorax</taxon>
    </lineage>
</organism>